<name>A0ABM8HQG5_9BACT</name>
<dbReference type="Proteomes" id="UP001319827">
    <property type="component" value="Chromosome"/>
</dbReference>
<reference evidence="2 3" key="1">
    <citation type="journal article" date="2016" name="C (Basel)">
        <title>Selective Growth of and Electricity Production by Marine Exoelectrogenic Bacteria in Self-Aggregated Hydrogel of Microbially Reduced Graphene Oxide.</title>
        <authorList>
            <person name="Yoshida N."/>
            <person name="Goto Y."/>
            <person name="Miyata Y."/>
        </authorList>
    </citation>
    <scope>NUCLEOTIDE SEQUENCE [LARGE SCALE GENOMIC DNA]</scope>
    <source>
        <strain evidence="2 3">NIT-T3</strain>
    </source>
</reference>
<evidence type="ECO:0000313" key="3">
    <source>
        <dbReference type="Proteomes" id="UP001319827"/>
    </source>
</evidence>
<evidence type="ECO:0000313" key="2">
    <source>
        <dbReference type="EMBL" id="BCR03049.1"/>
    </source>
</evidence>
<reference evidence="2 3" key="2">
    <citation type="journal article" date="2021" name="Int. J. Syst. Evol. Microbiol.">
        <title>Isolation and Polyphasic Characterization of Desulfuromonas versatilis sp. Nov., an Electrogenic Bacteria Capable of Versatile Metabolism Isolated from a Graphene Oxide-Reducing Enrichment Culture.</title>
        <authorList>
            <person name="Xie L."/>
            <person name="Yoshida N."/>
            <person name="Ishii S."/>
            <person name="Meng L."/>
        </authorList>
    </citation>
    <scope>NUCLEOTIDE SEQUENCE [LARGE SCALE GENOMIC DNA]</scope>
    <source>
        <strain evidence="2 3">NIT-T3</strain>
    </source>
</reference>
<gene>
    <name evidence="2" type="primary">ompJ</name>
    <name evidence="2" type="ORF">DESUT3_01180</name>
</gene>
<feature type="signal peptide" evidence="1">
    <location>
        <begin position="1"/>
        <end position="23"/>
    </location>
</feature>
<keyword evidence="3" id="KW-1185">Reference proteome</keyword>
<protein>
    <submittedName>
        <fullName evidence="2">Histidine kinase</fullName>
    </submittedName>
</protein>
<accession>A0ABM8HQG5</accession>
<sequence length="427" mass="45468">MSKFTKILVALLATAAMATPALAIDADFKGFFQARGIAYDNLDATDVTDDNARGVDQRFRLWTNAALTENVKAVFAIEVDNVWGRSPFGKRSGGDVGAVGADATGAIEIKHVYLDFNVPELDTKFIAGTQGWDQGRGYIIGDDGAGLKVIKALPGVNGNLALYWLKTEEGDKFDDSADGDYYSVQMDFAAGGWSVVPFIGYWDRQDSDRVGYVGFSVDGKAGPVGLGVTLIANDWKDGNTDGNGYVGFANASLAAGMATFGAEIGYMGDSDSADGQFVDVSNYNNFAEVLTGGKFDGRGTIGAQAVSDTAMNWLYGKLTAGLKFNDKHSMDFAYIYAESAEDGAFRVPDTITFGHEVDAYYNWNFMKGLSLTLGGGYLFVDEEFAQAKAFDATLLADGSNLAAAIAAADAASEDDAWKVGTALTYKF</sequence>
<keyword evidence="2" id="KW-0418">Kinase</keyword>
<dbReference type="EMBL" id="AP024355">
    <property type="protein sequence ID" value="BCR03049.1"/>
    <property type="molecule type" value="Genomic_DNA"/>
</dbReference>
<keyword evidence="2" id="KW-0808">Transferase</keyword>
<feature type="chain" id="PRO_5046649857" evidence="1">
    <location>
        <begin position="24"/>
        <end position="427"/>
    </location>
</feature>
<keyword evidence="1" id="KW-0732">Signal</keyword>
<dbReference type="GO" id="GO:0016301">
    <property type="term" value="F:kinase activity"/>
    <property type="evidence" value="ECO:0007669"/>
    <property type="project" value="UniProtKB-KW"/>
</dbReference>
<proteinExistence type="predicted"/>
<dbReference type="RefSeq" id="WP_221250530.1">
    <property type="nucleotide sequence ID" value="NZ_AP024355.1"/>
</dbReference>
<organism evidence="2 3">
    <name type="scientific">Desulfuromonas versatilis</name>
    <dbReference type="NCBI Taxonomy" id="2802975"/>
    <lineage>
        <taxon>Bacteria</taxon>
        <taxon>Pseudomonadati</taxon>
        <taxon>Thermodesulfobacteriota</taxon>
        <taxon>Desulfuromonadia</taxon>
        <taxon>Desulfuromonadales</taxon>
        <taxon>Desulfuromonadaceae</taxon>
        <taxon>Desulfuromonas</taxon>
    </lineage>
</organism>
<evidence type="ECO:0000256" key="1">
    <source>
        <dbReference type="SAM" id="SignalP"/>
    </source>
</evidence>